<gene>
    <name evidence="5" type="ORF">FYJ66_06305</name>
</gene>
<dbReference type="Pfam" id="PF00392">
    <property type="entry name" value="GntR"/>
    <property type="match status" value="1"/>
</dbReference>
<evidence type="ECO:0000259" key="4">
    <source>
        <dbReference type="PROSITE" id="PS50949"/>
    </source>
</evidence>
<proteinExistence type="predicted"/>
<dbReference type="SUPFAM" id="SSF48008">
    <property type="entry name" value="GntR ligand-binding domain-like"/>
    <property type="match status" value="1"/>
</dbReference>
<dbReference type="PANTHER" id="PTHR43537">
    <property type="entry name" value="TRANSCRIPTIONAL REGULATOR, GNTR FAMILY"/>
    <property type="match status" value="1"/>
</dbReference>
<evidence type="ECO:0000256" key="2">
    <source>
        <dbReference type="ARBA" id="ARBA00023125"/>
    </source>
</evidence>
<dbReference type="PRINTS" id="PR00035">
    <property type="entry name" value="HTHGNTR"/>
</dbReference>
<keyword evidence="1" id="KW-0805">Transcription regulation</keyword>
<dbReference type="CDD" id="cd07377">
    <property type="entry name" value="WHTH_GntR"/>
    <property type="match status" value="1"/>
</dbReference>
<dbReference type="GO" id="GO:0003700">
    <property type="term" value="F:DNA-binding transcription factor activity"/>
    <property type="evidence" value="ECO:0007669"/>
    <property type="project" value="InterPro"/>
</dbReference>
<reference evidence="5" key="1">
    <citation type="submission" date="2019-09" db="EMBL/GenBank/DDBJ databases">
        <title>In-depth cultivation of the pig gut microbiome towards novel bacterial diversity and tailored functional studies.</title>
        <authorList>
            <person name="Wylensek D."/>
            <person name="Hitch T.C.A."/>
            <person name="Clavel T."/>
        </authorList>
    </citation>
    <scope>NUCLEOTIDE SEQUENCE</scope>
    <source>
        <strain evidence="5">RF-744-FAT-WT-3</strain>
    </source>
</reference>
<dbReference type="SMART" id="SM00895">
    <property type="entry name" value="FCD"/>
    <property type="match status" value="1"/>
</dbReference>
<dbReference type="InterPro" id="IPR000524">
    <property type="entry name" value="Tscrpt_reg_HTH_GntR"/>
</dbReference>
<dbReference type="RefSeq" id="WP_154572665.1">
    <property type="nucleotide sequence ID" value="NZ_JAQDDW010000007.1"/>
</dbReference>
<dbReference type="InterPro" id="IPR036388">
    <property type="entry name" value="WH-like_DNA-bd_sf"/>
</dbReference>
<dbReference type="Gene3D" id="1.10.10.10">
    <property type="entry name" value="Winged helix-like DNA-binding domain superfamily/Winged helix DNA-binding domain"/>
    <property type="match status" value="1"/>
</dbReference>
<keyword evidence="3" id="KW-0804">Transcription</keyword>
<accession>A0A6A8M8P1</accession>
<dbReference type="SUPFAM" id="SSF46785">
    <property type="entry name" value="Winged helix' DNA-binding domain"/>
    <property type="match status" value="1"/>
</dbReference>
<dbReference type="Pfam" id="PF07729">
    <property type="entry name" value="FCD"/>
    <property type="match status" value="1"/>
</dbReference>
<sequence>MMPTKTVDDRPLSGSLFIQIQKDILSGKVKPGEKLTEQTICKQYNVSRTPVREAFRQLESDGLIENVPNRGAFVIGLSRRDISDLFDLRKIFEVQAVQWAIERMDEKEVDKLKEKIEMMEFYTTKKNDVKQVLNLNSEFHNLIYKGTKDRMLYKTLSTYQTYLKHSAPPKTFSDDYLKTILNEHMAIFDAFETHNVAAGREAMEYHMEQSKLRRMSKYF</sequence>
<dbReference type="InterPro" id="IPR011711">
    <property type="entry name" value="GntR_C"/>
</dbReference>
<dbReference type="PANTHER" id="PTHR43537:SF5">
    <property type="entry name" value="UXU OPERON TRANSCRIPTIONAL REGULATOR"/>
    <property type="match status" value="1"/>
</dbReference>
<evidence type="ECO:0000256" key="3">
    <source>
        <dbReference type="ARBA" id="ARBA00023163"/>
    </source>
</evidence>
<protein>
    <submittedName>
        <fullName evidence="5">GntR family transcriptional regulator</fullName>
    </submittedName>
</protein>
<dbReference type="InterPro" id="IPR008920">
    <property type="entry name" value="TF_FadR/GntR_C"/>
</dbReference>
<dbReference type="PROSITE" id="PS50949">
    <property type="entry name" value="HTH_GNTR"/>
    <property type="match status" value="1"/>
</dbReference>
<feature type="domain" description="HTH gntR-type" evidence="4">
    <location>
        <begin position="10"/>
        <end position="77"/>
    </location>
</feature>
<comment type="caution">
    <text evidence="5">The sequence shown here is derived from an EMBL/GenBank/DDBJ whole genome shotgun (WGS) entry which is preliminary data.</text>
</comment>
<evidence type="ECO:0000256" key="1">
    <source>
        <dbReference type="ARBA" id="ARBA00023015"/>
    </source>
</evidence>
<dbReference type="InterPro" id="IPR036390">
    <property type="entry name" value="WH_DNA-bd_sf"/>
</dbReference>
<name>A0A6A8M8P1_9FIRM</name>
<dbReference type="GO" id="GO:0003677">
    <property type="term" value="F:DNA binding"/>
    <property type="evidence" value="ECO:0007669"/>
    <property type="project" value="UniProtKB-KW"/>
</dbReference>
<keyword evidence="2" id="KW-0238">DNA-binding</keyword>
<dbReference type="AlphaFoldDB" id="A0A6A8M8P1"/>
<organism evidence="5">
    <name type="scientific">Baileyella intestinalis</name>
    <dbReference type="NCBI Taxonomy" id="2606709"/>
    <lineage>
        <taxon>Bacteria</taxon>
        <taxon>Bacillati</taxon>
        <taxon>Bacillota</taxon>
        <taxon>Clostridia</taxon>
        <taxon>Peptostreptococcales</taxon>
        <taxon>Anaerovoracaceae</taxon>
        <taxon>Baileyella</taxon>
    </lineage>
</organism>
<dbReference type="EMBL" id="VUNB01000004">
    <property type="protein sequence ID" value="MST69203.1"/>
    <property type="molecule type" value="Genomic_DNA"/>
</dbReference>
<dbReference type="SMART" id="SM00345">
    <property type="entry name" value="HTH_GNTR"/>
    <property type="match status" value="1"/>
</dbReference>
<evidence type="ECO:0000313" key="5">
    <source>
        <dbReference type="EMBL" id="MST69203.1"/>
    </source>
</evidence>
<dbReference type="Gene3D" id="1.20.120.530">
    <property type="entry name" value="GntR ligand-binding domain-like"/>
    <property type="match status" value="1"/>
</dbReference>